<dbReference type="RefSeq" id="XP_060283702.1">
    <property type="nucleotide sequence ID" value="XM_060427889.1"/>
</dbReference>
<keyword evidence="5 6" id="KW-0472">Membrane</keyword>
<feature type="transmembrane region" description="Helical" evidence="6">
    <location>
        <begin position="514"/>
        <end position="533"/>
    </location>
</feature>
<dbReference type="GO" id="GO:0022857">
    <property type="term" value="F:transmembrane transporter activity"/>
    <property type="evidence" value="ECO:0007669"/>
    <property type="project" value="InterPro"/>
</dbReference>
<feature type="transmembrane region" description="Helical" evidence="6">
    <location>
        <begin position="480"/>
        <end position="502"/>
    </location>
</feature>
<dbReference type="EMBL" id="MU839008">
    <property type="protein sequence ID" value="KAK1767489.1"/>
    <property type="molecule type" value="Genomic_DNA"/>
</dbReference>
<reference evidence="7" key="1">
    <citation type="submission" date="2023-06" db="EMBL/GenBank/DDBJ databases">
        <title>Genome-scale phylogeny and comparative genomics of the fungal order Sordariales.</title>
        <authorList>
            <consortium name="Lawrence Berkeley National Laboratory"/>
            <person name="Hensen N."/>
            <person name="Bonometti L."/>
            <person name="Westerberg I."/>
            <person name="Brannstrom I.O."/>
            <person name="Guillou S."/>
            <person name="Cros-Aarteil S."/>
            <person name="Calhoun S."/>
            <person name="Haridas S."/>
            <person name="Kuo A."/>
            <person name="Mondo S."/>
            <person name="Pangilinan J."/>
            <person name="Riley R."/>
            <person name="Labutti K."/>
            <person name="Andreopoulos B."/>
            <person name="Lipzen A."/>
            <person name="Chen C."/>
            <person name="Yanf M."/>
            <person name="Daum C."/>
            <person name="Ng V."/>
            <person name="Clum A."/>
            <person name="Steindorff A."/>
            <person name="Ohm R."/>
            <person name="Martin F."/>
            <person name="Silar P."/>
            <person name="Natvig D."/>
            <person name="Lalanne C."/>
            <person name="Gautier V."/>
            <person name="Ament-Velasquez S.L."/>
            <person name="Kruys A."/>
            <person name="Hutchinson M.I."/>
            <person name="Powell A.J."/>
            <person name="Barry K."/>
            <person name="Miller A.N."/>
            <person name="Grigoriev I.V."/>
            <person name="Debuchy R."/>
            <person name="Gladieux P."/>
            <person name="Thoren M.H."/>
            <person name="Johannesson H."/>
        </authorList>
    </citation>
    <scope>NUCLEOTIDE SEQUENCE</scope>
    <source>
        <strain evidence="7">8032-3</strain>
    </source>
</reference>
<name>A0AAJ0FM69_9PEZI</name>
<keyword evidence="2" id="KW-0813">Transport</keyword>
<gene>
    <name evidence="7" type="ORF">QBC33DRAFT_538493</name>
</gene>
<evidence type="ECO:0000256" key="3">
    <source>
        <dbReference type="ARBA" id="ARBA00022692"/>
    </source>
</evidence>
<comment type="caution">
    <text evidence="7">The sequence shown here is derived from an EMBL/GenBank/DDBJ whole genome shotgun (WGS) entry which is preliminary data.</text>
</comment>
<evidence type="ECO:0000313" key="7">
    <source>
        <dbReference type="EMBL" id="KAK1767489.1"/>
    </source>
</evidence>
<dbReference type="Pfam" id="PF07690">
    <property type="entry name" value="MFS_1"/>
    <property type="match status" value="1"/>
</dbReference>
<keyword evidence="8" id="KW-1185">Reference proteome</keyword>
<proteinExistence type="predicted"/>
<dbReference type="Gene3D" id="1.20.1250.20">
    <property type="entry name" value="MFS general substrate transporter like domains"/>
    <property type="match status" value="1"/>
</dbReference>
<dbReference type="GeneID" id="85311076"/>
<dbReference type="PANTHER" id="PTHR43791:SF65">
    <property type="entry name" value="MAJOR FACILITATOR SUPERFAMILY (MFS) PROFILE DOMAIN-CONTAINING PROTEIN-RELATED"/>
    <property type="match status" value="1"/>
</dbReference>
<feature type="transmembrane region" description="Helical" evidence="6">
    <location>
        <begin position="204"/>
        <end position="227"/>
    </location>
</feature>
<evidence type="ECO:0000313" key="8">
    <source>
        <dbReference type="Proteomes" id="UP001244011"/>
    </source>
</evidence>
<evidence type="ECO:0000256" key="5">
    <source>
        <dbReference type="ARBA" id="ARBA00023136"/>
    </source>
</evidence>
<keyword evidence="4 6" id="KW-1133">Transmembrane helix</keyword>
<feature type="transmembrane region" description="Helical" evidence="6">
    <location>
        <begin position="271"/>
        <end position="293"/>
    </location>
</feature>
<dbReference type="SUPFAM" id="SSF103473">
    <property type="entry name" value="MFS general substrate transporter"/>
    <property type="match status" value="1"/>
</dbReference>
<keyword evidence="3 6" id="KW-0812">Transmembrane</keyword>
<evidence type="ECO:0000256" key="1">
    <source>
        <dbReference type="ARBA" id="ARBA00004141"/>
    </source>
</evidence>
<evidence type="ECO:0000256" key="2">
    <source>
        <dbReference type="ARBA" id="ARBA00022448"/>
    </source>
</evidence>
<dbReference type="Proteomes" id="UP001244011">
    <property type="component" value="Unassembled WGS sequence"/>
</dbReference>
<comment type="subcellular location">
    <subcellularLocation>
        <location evidence="1">Membrane</location>
        <topology evidence="1">Multi-pass membrane protein</topology>
    </subcellularLocation>
</comment>
<evidence type="ECO:0000256" key="6">
    <source>
        <dbReference type="SAM" id="Phobius"/>
    </source>
</evidence>
<dbReference type="GO" id="GO:0016020">
    <property type="term" value="C:membrane"/>
    <property type="evidence" value="ECO:0007669"/>
    <property type="project" value="UniProtKB-SubCell"/>
</dbReference>
<evidence type="ECO:0000256" key="4">
    <source>
        <dbReference type="ARBA" id="ARBA00022989"/>
    </source>
</evidence>
<dbReference type="InterPro" id="IPR011701">
    <property type="entry name" value="MFS"/>
</dbReference>
<organism evidence="7 8">
    <name type="scientific">Phialemonium atrogriseum</name>
    <dbReference type="NCBI Taxonomy" id="1093897"/>
    <lineage>
        <taxon>Eukaryota</taxon>
        <taxon>Fungi</taxon>
        <taxon>Dikarya</taxon>
        <taxon>Ascomycota</taxon>
        <taxon>Pezizomycotina</taxon>
        <taxon>Sordariomycetes</taxon>
        <taxon>Sordariomycetidae</taxon>
        <taxon>Cephalothecales</taxon>
        <taxon>Cephalothecaceae</taxon>
        <taxon>Phialemonium</taxon>
    </lineage>
</organism>
<dbReference type="InterPro" id="IPR036259">
    <property type="entry name" value="MFS_trans_sf"/>
</dbReference>
<accession>A0AAJ0FM69</accession>
<protein>
    <submittedName>
        <fullName evidence="7">Major facilitator superfamily domain-containing protein</fullName>
    </submittedName>
</protein>
<feature type="transmembrane region" description="Helical" evidence="6">
    <location>
        <begin position="239"/>
        <end position="259"/>
    </location>
</feature>
<sequence>MASLVEFKPHRRDYDAVSDAGSDKDPADVTTALIGPGSALGQPEVRRRFWWSRAIVPDLDAIATQPSVYDDRELAEEYEPNSDWENSHRFDPNARWTWREEHKLVRKIDIRIMVWTCIMFCALEMDRANIRQAVTDNLLEELSMTTNDYNLGNSIFSLSFLCAEVPSQLVSKWVGPDRWIPTQMVLWSIIASSQVWLGGRTSFLAFRAVLGLLQGGFIPDVVLYLSYFYKHHELSIRLGFFWTAMVFADIIAAFSAYGLMHMRGVLDLSGWRWLFLVEGLVTLCIGLVSFGLMPAGPTQTANWFRGKKGWFTPREEIIMVNRVIRDDPSKGTMHNREPITLKLLWRSLLDYDLWPLYILGLTNHIPFATPNIYLTLSLKDLGFSIFQTNLLVIPSQLLHVMNMLIITYLGEITGQLAFIASIPQIWSIPFLAWLRTVDTTAVSKWTVWGVMTIFLGNPYAHPIQVGWASRNSNTVRSRTVGAAMYNMCVQAGTIIASNIYRADDAPRYQRGNTVLLWVVALNIALYALTKVYYTMRNRSRETRWNSMSDDERLGYLRTTRDAGNKRLDFRFAS</sequence>
<dbReference type="PANTHER" id="PTHR43791">
    <property type="entry name" value="PERMEASE-RELATED"/>
    <property type="match status" value="1"/>
</dbReference>
<dbReference type="FunFam" id="1.20.1250.20:FF:000106">
    <property type="entry name" value="MFS transporter, putative"/>
    <property type="match status" value="1"/>
</dbReference>
<dbReference type="AlphaFoldDB" id="A0AAJ0FM69"/>